<dbReference type="InterPro" id="IPR018253">
    <property type="entry name" value="DnaJ_domain_CS"/>
</dbReference>
<comment type="caution">
    <text evidence="9">The sequence shown here is derived from an EMBL/GenBank/DDBJ whole genome shotgun (WGS) entry which is preliminary data.</text>
</comment>
<dbReference type="SUPFAM" id="SSF57938">
    <property type="entry name" value="DnaJ/Hsp40 cysteine-rich domain"/>
    <property type="match status" value="1"/>
</dbReference>
<dbReference type="FunFam" id="2.10.230.10:FF:000001">
    <property type="entry name" value="DnaJ subfamily A member 2"/>
    <property type="match status" value="1"/>
</dbReference>
<evidence type="ECO:0000256" key="4">
    <source>
        <dbReference type="ARBA" id="ARBA00022833"/>
    </source>
</evidence>
<dbReference type="PROSITE" id="PS50076">
    <property type="entry name" value="DNAJ_2"/>
    <property type="match status" value="1"/>
</dbReference>
<evidence type="ECO:0000256" key="2">
    <source>
        <dbReference type="ARBA" id="ARBA00022737"/>
    </source>
</evidence>
<evidence type="ECO:0000259" key="7">
    <source>
        <dbReference type="PROSITE" id="PS50076"/>
    </source>
</evidence>
<dbReference type="GO" id="GO:0005524">
    <property type="term" value="F:ATP binding"/>
    <property type="evidence" value="ECO:0007669"/>
    <property type="project" value="InterPro"/>
</dbReference>
<dbReference type="PRINTS" id="PR00625">
    <property type="entry name" value="JDOMAIN"/>
</dbReference>
<dbReference type="Pfam" id="PF00684">
    <property type="entry name" value="DnaJ_CXXCXGXG"/>
    <property type="match status" value="1"/>
</dbReference>
<evidence type="ECO:0000313" key="9">
    <source>
        <dbReference type="EMBL" id="KAF2070999.1"/>
    </source>
</evidence>
<dbReference type="GO" id="GO:0051082">
    <property type="term" value="F:unfolded protein binding"/>
    <property type="evidence" value="ECO:0007669"/>
    <property type="project" value="InterPro"/>
</dbReference>
<dbReference type="Pfam" id="PF00226">
    <property type="entry name" value="DnaJ"/>
    <property type="match status" value="1"/>
</dbReference>
<evidence type="ECO:0008006" key="11">
    <source>
        <dbReference type="Google" id="ProtNLM"/>
    </source>
</evidence>
<dbReference type="OrthoDB" id="550424at2759"/>
<keyword evidence="10" id="KW-1185">Reference proteome</keyword>
<organism evidence="9 10">
    <name type="scientific">Polysphondylium violaceum</name>
    <dbReference type="NCBI Taxonomy" id="133409"/>
    <lineage>
        <taxon>Eukaryota</taxon>
        <taxon>Amoebozoa</taxon>
        <taxon>Evosea</taxon>
        <taxon>Eumycetozoa</taxon>
        <taxon>Dictyostelia</taxon>
        <taxon>Dictyosteliales</taxon>
        <taxon>Dictyosteliaceae</taxon>
        <taxon>Polysphondylium</taxon>
    </lineage>
</organism>
<gene>
    <name evidence="9" type="ORF">CYY_007675</name>
</gene>
<name>A0A8J4PRJ5_9MYCE</name>
<dbReference type="InterPro" id="IPR044713">
    <property type="entry name" value="DNJA1/2-like"/>
</dbReference>
<feature type="domain" description="J" evidence="7">
    <location>
        <begin position="5"/>
        <end position="69"/>
    </location>
</feature>
<dbReference type="SMART" id="SM00271">
    <property type="entry name" value="DnaJ"/>
    <property type="match status" value="1"/>
</dbReference>
<accession>A0A8J4PRJ5</accession>
<dbReference type="Proteomes" id="UP000695562">
    <property type="component" value="Unassembled WGS sequence"/>
</dbReference>
<keyword evidence="4 5" id="KW-0862">Zinc</keyword>
<evidence type="ECO:0000256" key="1">
    <source>
        <dbReference type="ARBA" id="ARBA00022723"/>
    </source>
</evidence>
<dbReference type="EMBL" id="AJWJ01000423">
    <property type="protein sequence ID" value="KAF2070999.1"/>
    <property type="molecule type" value="Genomic_DNA"/>
</dbReference>
<dbReference type="InterPro" id="IPR036410">
    <property type="entry name" value="HSP_DnaJ_Cys-rich_dom_sf"/>
</dbReference>
<dbReference type="PROSITE" id="PS51188">
    <property type="entry name" value="ZF_CR"/>
    <property type="match status" value="1"/>
</dbReference>
<dbReference type="InterPro" id="IPR008971">
    <property type="entry name" value="HSP40/DnaJ_pept-bd"/>
</dbReference>
<dbReference type="InterPro" id="IPR001305">
    <property type="entry name" value="HSP_DnaJ_Cys-rich_dom"/>
</dbReference>
<dbReference type="FunFam" id="2.60.260.20:FF:000003">
    <property type="entry name" value="DnaJ subfamily A member 2"/>
    <property type="match status" value="1"/>
</dbReference>
<evidence type="ECO:0000313" key="10">
    <source>
        <dbReference type="Proteomes" id="UP000695562"/>
    </source>
</evidence>
<dbReference type="GO" id="GO:0030544">
    <property type="term" value="F:Hsp70 protein binding"/>
    <property type="evidence" value="ECO:0007669"/>
    <property type="project" value="InterPro"/>
</dbReference>
<dbReference type="GO" id="GO:0008270">
    <property type="term" value="F:zinc ion binding"/>
    <property type="evidence" value="ECO:0007669"/>
    <property type="project" value="UniProtKB-KW"/>
</dbReference>
<evidence type="ECO:0000259" key="8">
    <source>
        <dbReference type="PROSITE" id="PS51188"/>
    </source>
</evidence>
<dbReference type="InterPro" id="IPR012724">
    <property type="entry name" value="DnaJ"/>
</dbReference>
<dbReference type="CDD" id="cd10747">
    <property type="entry name" value="DnaJ_C"/>
    <property type="match status" value="1"/>
</dbReference>
<dbReference type="Gene3D" id="2.10.230.10">
    <property type="entry name" value="Heat shock protein DnaJ, cysteine-rich domain"/>
    <property type="match status" value="1"/>
</dbReference>
<keyword evidence="2" id="KW-0677">Repeat</keyword>
<protein>
    <recommendedName>
        <fullName evidence="11">Heat shock protein DnaJ family protein</fullName>
    </recommendedName>
</protein>
<keyword evidence="1 5" id="KW-0479">Metal-binding</keyword>
<feature type="region of interest" description="Disordered" evidence="6">
    <location>
        <begin position="362"/>
        <end position="420"/>
    </location>
</feature>
<dbReference type="InterPro" id="IPR002939">
    <property type="entry name" value="DnaJ_C"/>
</dbReference>
<sequence>MPDNKYYDILGVARDASETDIKKAYRKLAIKYHPDKNQDPAAVDKFKEITVAYEVLTDSEKRGIYDKYGEEGLQQNGGGPGFSPDDIFSQFFGGGGFGGGFGGFGGRGGRRERKGEPLQHVLKVSLEDLYKGKISKLALQKNSKCQECDGKGANSKSADAIKKCDDCHGNGIKVQLRSIGPGMVQKLQTQCPTCKGEGNIIREKDRCVKCKGNKTVQEKKTLEVNIDKGMKHAQKIVFSEEGDYESPDIVPGDVIVVLQQKEHPVFTREGDDLVMDHKITLLEALTGFTFYIQHLDGRVLVVKSKPSEILKPGDIKCIYNEGMPGYKRPFEKGRLFIRFDVQFPANGSITPENAKLLEKILPKPKQTPKPVSHDGIDEEVELHAFDPNSKQGHSHSHSRASYDEDDDEGGHPQGVSCAQQ</sequence>
<dbReference type="CDD" id="cd06257">
    <property type="entry name" value="DnaJ"/>
    <property type="match status" value="1"/>
</dbReference>
<proteinExistence type="inferred from homology"/>
<dbReference type="CDD" id="cd10719">
    <property type="entry name" value="DnaJ_zf"/>
    <property type="match status" value="1"/>
</dbReference>
<evidence type="ECO:0000256" key="3">
    <source>
        <dbReference type="ARBA" id="ARBA00022771"/>
    </source>
</evidence>
<feature type="zinc finger region" description="CR-type" evidence="5">
    <location>
        <begin position="132"/>
        <end position="219"/>
    </location>
</feature>
<dbReference type="FunFam" id="1.10.287.110:FF:000048">
    <property type="entry name" value="DnaJ family protein"/>
    <property type="match status" value="1"/>
</dbReference>
<dbReference type="AlphaFoldDB" id="A0A8J4PRJ5"/>
<reference evidence="9" key="1">
    <citation type="submission" date="2020-01" db="EMBL/GenBank/DDBJ databases">
        <title>Development of genomics and gene disruption for Polysphondylium violaceum indicates a role for the polyketide synthase stlB in stalk morphogenesis.</title>
        <authorList>
            <person name="Narita B."/>
            <person name="Kawabe Y."/>
            <person name="Kin K."/>
            <person name="Saito T."/>
            <person name="Gibbs R."/>
            <person name="Kuspa A."/>
            <person name="Muzny D."/>
            <person name="Queller D."/>
            <person name="Richards S."/>
            <person name="Strassman J."/>
            <person name="Sucgang R."/>
            <person name="Worley K."/>
            <person name="Schaap P."/>
        </authorList>
    </citation>
    <scope>NUCLEOTIDE SEQUENCE</scope>
    <source>
        <strain evidence="9">QSvi11</strain>
    </source>
</reference>
<dbReference type="InterPro" id="IPR036869">
    <property type="entry name" value="J_dom_sf"/>
</dbReference>
<dbReference type="GO" id="GO:0006457">
    <property type="term" value="P:protein folding"/>
    <property type="evidence" value="ECO:0007669"/>
    <property type="project" value="InterPro"/>
</dbReference>
<dbReference type="HAMAP" id="MF_01152">
    <property type="entry name" value="DnaJ"/>
    <property type="match status" value="1"/>
</dbReference>
<evidence type="ECO:0000256" key="5">
    <source>
        <dbReference type="PROSITE-ProRule" id="PRU00546"/>
    </source>
</evidence>
<dbReference type="GO" id="GO:0009408">
    <property type="term" value="P:response to heat"/>
    <property type="evidence" value="ECO:0007669"/>
    <property type="project" value="InterPro"/>
</dbReference>
<dbReference type="Gene3D" id="1.10.287.110">
    <property type="entry name" value="DnaJ domain"/>
    <property type="match status" value="1"/>
</dbReference>
<dbReference type="SUPFAM" id="SSF46565">
    <property type="entry name" value="Chaperone J-domain"/>
    <property type="match status" value="1"/>
</dbReference>
<dbReference type="Pfam" id="PF01556">
    <property type="entry name" value="DnaJ_C"/>
    <property type="match status" value="1"/>
</dbReference>
<dbReference type="SUPFAM" id="SSF49493">
    <property type="entry name" value="HSP40/DnaJ peptide-binding domain"/>
    <property type="match status" value="2"/>
</dbReference>
<feature type="domain" description="CR-type" evidence="8">
    <location>
        <begin position="132"/>
        <end position="219"/>
    </location>
</feature>
<dbReference type="InterPro" id="IPR001623">
    <property type="entry name" value="DnaJ_domain"/>
</dbReference>
<keyword evidence="3 5" id="KW-0863">Zinc-finger</keyword>
<dbReference type="Gene3D" id="2.60.260.20">
    <property type="entry name" value="Urease metallochaperone UreE, N-terminal domain"/>
    <property type="match status" value="2"/>
</dbReference>
<dbReference type="PROSITE" id="PS00636">
    <property type="entry name" value="DNAJ_1"/>
    <property type="match status" value="1"/>
</dbReference>
<evidence type="ECO:0000256" key="6">
    <source>
        <dbReference type="SAM" id="MobiDB-lite"/>
    </source>
</evidence>
<dbReference type="PANTHER" id="PTHR43888">
    <property type="entry name" value="DNAJ-LIKE-2, ISOFORM A-RELATED"/>
    <property type="match status" value="1"/>
</dbReference>